<keyword evidence="4" id="KW-1185">Reference proteome</keyword>
<comment type="caution">
    <text evidence="3">The sequence shown here is derived from an EMBL/GenBank/DDBJ whole genome shotgun (WGS) entry which is preliminary data.</text>
</comment>
<evidence type="ECO:0000313" key="2">
    <source>
        <dbReference type="EMBL" id="CAH1956975.1"/>
    </source>
</evidence>
<feature type="compositionally biased region" description="Basic and acidic residues" evidence="1">
    <location>
        <begin position="33"/>
        <end position="46"/>
    </location>
</feature>
<sequence>METIEDIPTMLEKTSSEQFTEREILEWVEETEEHTLQDEFQDDHSENSLSDVETQNGNQFTVLKVKHEEAIAHFTAGIEMGRRQQYCTYLNPCLKRLKRRSCY</sequence>
<dbReference type="Proteomes" id="UP001152888">
    <property type="component" value="Unassembled WGS sequence"/>
</dbReference>
<evidence type="ECO:0000313" key="3">
    <source>
        <dbReference type="EMBL" id="CAH2019687.1"/>
    </source>
</evidence>
<evidence type="ECO:0000313" key="4">
    <source>
        <dbReference type="Proteomes" id="UP001152888"/>
    </source>
</evidence>
<dbReference type="EMBL" id="CAKOFQ010010444">
    <property type="protein sequence ID" value="CAH2019687.1"/>
    <property type="molecule type" value="Genomic_DNA"/>
</dbReference>
<feature type="region of interest" description="Disordered" evidence="1">
    <location>
        <begin position="32"/>
        <end position="53"/>
    </location>
</feature>
<dbReference type="AlphaFoldDB" id="A0A9P0QGF3"/>
<organism evidence="3 4">
    <name type="scientific">Acanthoscelides obtectus</name>
    <name type="common">Bean weevil</name>
    <name type="synonym">Bruchus obtectus</name>
    <dbReference type="NCBI Taxonomy" id="200917"/>
    <lineage>
        <taxon>Eukaryota</taxon>
        <taxon>Metazoa</taxon>
        <taxon>Ecdysozoa</taxon>
        <taxon>Arthropoda</taxon>
        <taxon>Hexapoda</taxon>
        <taxon>Insecta</taxon>
        <taxon>Pterygota</taxon>
        <taxon>Neoptera</taxon>
        <taxon>Endopterygota</taxon>
        <taxon>Coleoptera</taxon>
        <taxon>Polyphaga</taxon>
        <taxon>Cucujiformia</taxon>
        <taxon>Chrysomeloidea</taxon>
        <taxon>Chrysomelidae</taxon>
        <taxon>Bruchinae</taxon>
        <taxon>Bruchini</taxon>
        <taxon>Acanthoscelides</taxon>
    </lineage>
</organism>
<proteinExistence type="predicted"/>
<reference evidence="3" key="1">
    <citation type="submission" date="2022-03" db="EMBL/GenBank/DDBJ databases">
        <authorList>
            <person name="Sayadi A."/>
        </authorList>
    </citation>
    <scope>NUCLEOTIDE SEQUENCE</scope>
</reference>
<name>A0A9P0QGF3_ACAOB</name>
<dbReference type="EMBL" id="CAKOFQ010006668">
    <property type="protein sequence ID" value="CAH1956975.1"/>
    <property type="molecule type" value="Genomic_DNA"/>
</dbReference>
<gene>
    <name evidence="2" type="ORF">ACAOBT_LOCUS1828</name>
    <name evidence="3" type="ORF">ACAOBT_LOCUS37324</name>
</gene>
<evidence type="ECO:0000256" key="1">
    <source>
        <dbReference type="SAM" id="MobiDB-lite"/>
    </source>
</evidence>
<accession>A0A9P0QGF3</accession>
<protein>
    <submittedName>
        <fullName evidence="3">Uncharacterized protein</fullName>
    </submittedName>
</protein>